<name>A0A6N7XPN5_9ACTN</name>
<keyword evidence="3" id="KW-1185">Reference proteome</keyword>
<evidence type="ECO:0008006" key="4">
    <source>
        <dbReference type="Google" id="ProtNLM"/>
    </source>
</evidence>
<feature type="transmembrane region" description="Helical" evidence="1">
    <location>
        <begin position="76"/>
        <end position="97"/>
    </location>
</feature>
<feature type="transmembrane region" description="Helical" evidence="1">
    <location>
        <begin position="49"/>
        <end position="70"/>
    </location>
</feature>
<protein>
    <recommendedName>
        <fullName evidence="4">DUF304 domain-containing protein</fullName>
    </recommendedName>
</protein>
<proteinExistence type="predicted"/>
<dbReference type="AlphaFoldDB" id="A0A6N7XPN5"/>
<sequence>MSISFLVAITGGIPIFSAIFQIVSDTDIAERHHSHHDTYRASKTFTRMLVYAMGCMGGAGILVCLLQRLGLLDVDIPVAITFFCSFVVTTWAVWAMFGRYRVETHSDYLRVVPLLGRARVIPYDRICDIRTLGEPLWEGNPSVCVYERGRRTPALLWNLLDVEQILMRINRPDLLERG</sequence>
<comment type="caution">
    <text evidence="2">The sequence shown here is derived from an EMBL/GenBank/DDBJ whole genome shotgun (WGS) entry which is preliminary data.</text>
</comment>
<evidence type="ECO:0000313" key="3">
    <source>
        <dbReference type="Proteomes" id="UP000469325"/>
    </source>
</evidence>
<evidence type="ECO:0000256" key="1">
    <source>
        <dbReference type="SAM" id="Phobius"/>
    </source>
</evidence>
<feature type="transmembrane region" description="Helical" evidence="1">
    <location>
        <begin position="6"/>
        <end position="28"/>
    </location>
</feature>
<evidence type="ECO:0000313" key="2">
    <source>
        <dbReference type="EMBL" id="MST72025.1"/>
    </source>
</evidence>
<dbReference type="RefSeq" id="WP_154433745.1">
    <property type="nucleotide sequence ID" value="NZ_VUNC01000001.1"/>
</dbReference>
<dbReference type="EMBL" id="VUNC01000001">
    <property type="protein sequence ID" value="MST72025.1"/>
    <property type="molecule type" value="Genomic_DNA"/>
</dbReference>
<reference evidence="2 3" key="1">
    <citation type="submission" date="2019-08" db="EMBL/GenBank/DDBJ databases">
        <title>In-depth cultivation of the pig gut microbiome towards novel bacterial diversity and tailored functional studies.</title>
        <authorList>
            <person name="Wylensek D."/>
            <person name="Hitch T.C.A."/>
            <person name="Clavel T."/>
        </authorList>
    </citation>
    <scope>NUCLEOTIDE SEQUENCE [LARGE SCALE GENOMIC DNA]</scope>
    <source>
        <strain evidence="2 3">CA-Schmier-601-WT-1</strain>
    </source>
</reference>
<keyword evidence="1" id="KW-0472">Membrane</keyword>
<keyword evidence="1" id="KW-0812">Transmembrane</keyword>
<gene>
    <name evidence="2" type="ORF">FYJ68_02715</name>
</gene>
<dbReference type="Proteomes" id="UP000469325">
    <property type="component" value="Unassembled WGS sequence"/>
</dbReference>
<organism evidence="2 3">
    <name type="scientific">Olsenella porci</name>
    <dbReference type="NCBI Taxonomy" id="2652279"/>
    <lineage>
        <taxon>Bacteria</taxon>
        <taxon>Bacillati</taxon>
        <taxon>Actinomycetota</taxon>
        <taxon>Coriobacteriia</taxon>
        <taxon>Coriobacteriales</taxon>
        <taxon>Atopobiaceae</taxon>
        <taxon>Olsenella</taxon>
    </lineage>
</organism>
<accession>A0A6N7XPN5</accession>
<keyword evidence="1" id="KW-1133">Transmembrane helix</keyword>